<evidence type="ECO:0000313" key="8">
    <source>
        <dbReference type="Proteomes" id="UP000196125"/>
    </source>
</evidence>
<evidence type="ECO:0000256" key="4">
    <source>
        <dbReference type="ARBA" id="ARBA00023163"/>
    </source>
</evidence>
<dbReference type="EMBL" id="FXXI01000007">
    <property type="protein sequence ID" value="SMS01935.1"/>
    <property type="molecule type" value="Genomic_DNA"/>
</dbReference>
<dbReference type="OrthoDB" id="9786526at2"/>
<dbReference type="Gene3D" id="1.10.10.10">
    <property type="entry name" value="Winged helix-like DNA-binding domain superfamily/Winged helix DNA-binding domain"/>
    <property type="match status" value="1"/>
</dbReference>
<dbReference type="RefSeq" id="WP_087481960.1">
    <property type="nucleotide sequence ID" value="NZ_AP024883.1"/>
</dbReference>
<dbReference type="InterPro" id="IPR036388">
    <property type="entry name" value="WH-like_DNA-bd_sf"/>
</dbReference>
<feature type="domain" description="HTH lysR-type" evidence="5">
    <location>
        <begin position="1"/>
        <end position="59"/>
    </location>
</feature>
<dbReference type="InterPro" id="IPR005119">
    <property type="entry name" value="LysR_subst-bd"/>
</dbReference>
<evidence type="ECO:0000313" key="6">
    <source>
        <dbReference type="EMBL" id="MDW6002532.1"/>
    </source>
</evidence>
<dbReference type="SUPFAM" id="SSF53850">
    <property type="entry name" value="Periplasmic binding protein-like II"/>
    <property type="match status" value="1"/>
</dbReference>
<dbReference type="Pfam" id="PF03466">
    <property type="entry name" value="LysR_substrate"/>
    <property type="match status" value="1"/>
</dbReference>
<dbReference type="FunFam" id="1.10.10.10:FF:000001">
    <property type="entry name" value="LysR family transcriptional regulator"/>
    <property type="match status" value="1"/>
</dbReference>
<dbReference type="PANTHER" id="PTHR30537:SF35">
    <property type="entry name" value="TRANSCRIPTIONAL REGULATORY PROTEIN"/>
    <property type="match status" value="1"/>
</dbReference>
<dbReference type="AlphaFoldDB" id="A0A1Y6IW82"/>
<dbReference type="InterPro" id="IPR058163">
    <property type="entry name" value="LysR-type_TF_proteobact-type"/>
</dbReference>
<evidence type="ECO:0000313" key="7">
    <source>
        <dbReference type="EMBL" id="SMS01935.1"/>
    </source>
</evidence>
<name>A0A1Y6IW82_9VIBR</name>
<dbReference type="GO" id="GO:0003700">
    <property type="term" value="F:DNA-binding transcription factor activity"/>
    <property type="evidence" value="ECO:0007669"/>
    <property type="project" value="InterPro"/>
</dbReference>
<keyword evidence="3" id="KW-0238">DNA-binding</keyword>
<evidence type="ECO:0000256" key="2">
    <source>
        <dbReference type="ARBA" id="ARBA00023015"/>
    </source>
</evidence>
<evidence type="ECO:0000259" key="5">
    <source>
        <dbReference type="PROSITE" id="PS50931"/>
    </source>
</evidence>
<dbReference type="SUPFAM" id="SSF46785">
    <property type="entry name" value="Winged helix' DNA-binding domain"/>
    <property type="match status" value="1"/>
</dbReference>
<accession>A0A1Y6IW82</accession>
<dbReference type="Gene3D" id="3.40.190.290">
    <property type="match status" value="1"/>
</dbReference>
<comment type="similarity">
    <text evidence="1">Belongs to the LysR transcriptional regulatory family.</text>
</comment>
<reference evidence="7 8" key="1">
    <citation type="submission" date="2017-05" db="EMBL/GenBank/DDBJ databases">
        <authorList>
            <person name="Song R."/>
            <person name="Chenine A.L."/>
            <person name="Ruprecht R.M."/>
        </authorList>
    </citation>
    <scope>NUCLEOTIDE SEQUENCE [LARGE SCALE GENOMIC DNA]</scope>
    <source>
        <strain evidence="7 8">CECT 7927</strain>
    </source>
</reference>
<reference evidence="6 9" key="2">
    <citation type="submission" date="2023-11" db="EMBL/GenBank/DDBJ databases">
        <title>Plant-associative lifestyle of Vibrio porteresiae and its evolutionary dynamics.</title>
        <authorList>
            <person name="Rameshkumar N."/>
            <person name="Kirti K."/>
        </authorList>
    </citation>
    <scope>NUCLEOTIDE SEQUENCE [LARGE SCALE GENOMIC DNA]</scope>
    <source>
        <strain evidence="6 9">MSSRF38</strain>
    </source>
</reference>
<dbReference type="PANTHER" id="PTHR30537">
    <property type="entry name" value="HTH-TYPE TRANSCRIPTIONAL REGULATOR"/>
    <property type="match status" value="1"/>
</dbReference>
<keyword evidence="2" id="KW-0805">Transcription regulation</keyword>
<dbReference type="PROSITE" id="PS50931">
    <property type="entry name" value="HTH_LYSR"/>
    <property type="match status" value="1"/>
</dbReference>
<dbReference type="Pfam" id="PF00126">
    <property type="entry name" value="HTH_1"/>
    <property type="match status" value="1"/>
</dbReference>
<gene>
    <name evidence="7" type="primary">dmlR_16</name>
    <name evidence="6" type="ORF">SBX37_06605</name>
    <name evidence="7" type="ORF">VIM7927_03246</name>
</gene>
<evidence type="ECO:0000313" key="9">
    <source>
        <dbReference type="Proteomes" id="UP001283366"/>
    </source>
</evidence>
<evidence type="ECO:0000256" key="1">
    <source>
        <dbReference type="ARBA" id="ARBA00009437"/>
    </source>
</evidence>
<dbReference type="Proteomes" id="UP000196125">
    <property type="component" value="Unassembled WGS sequence"/>
</dbReference>
<keyword evidence="9" id="KW-1185">Reference proteome</keyword>
<protein>
    <submittedName>
        <fullName evidence="7">HTH-type transcriptional regulator DmlR</fullName>
    </submittedName>
    <submittedName>
        <fullName evidence="6">LysR family transcriptional regulator</fullName>
    </submittedName>
</protein>
<dbReference type="EMBL" id="JAWRCO010000001">
    <property type="protein sequence ID" value="MDW6002532.1"/>
    <property type="molecule type" value="Genomic_DNA"/>
</dbReference>
<sequence length="303" mass="33298">MDRLTALKVFVAVVEQGSLTAGAEQLDMSRAMASRYVAELESWMGTRLLHRTTRSLSLTGVGEDVLAQARAMLALGEEMEQMAIHPDSAPKGSLRVTCSYSFAEDFLMAAADEYLSQHTGVSVDVLVVDRAVNLVEERIDLAIRITNDLDPNLVARKLGTCRSVVCASPEYLAKHGTPRTLEELSSHNCLTYSYFGKSLWRFTGQDSQDAIPVGGNLSANISNLLLKNTLLGGGISLQPYYSVAHALKEGTLIPLLTDYEPNQLGIYGLYATRKQMSPLLRSFIDFLVEKMEKDTMWQKTGPA</sequence>
<dbReference type="InterPro" id="IPR036390">
    <property type="entry name" value="WH_DNA-bd_sf"/>
</dbReference>
<dbReference type="GO" id="GO:0006351">
    <property type="term" value="P:DNA-templated transcription"/>
    <property type="evidence" value="ECO:0007669"/>
    <property type="project" value="TreeGrafter"/>
</dbReference>
<dbReference type="Proteomes" id="UP001283366">
    <property type="component" value="Unassembled WGS sequence"/>
</dbReference>
<dbReference type="GO" id="GO:0043565">
    <property type="term" value="F:sequence-specific DNA binding"/>
    <property type="evidence" value="ECO:0007669"/>
    <property type="project" value="TreeGrafter"/>
</dbReference>
<dbReference type="InterPro" id="IPR000847">
    <property type="entry name" value="LysR_HTH_N"/>
</dbReference>
<keyword evidence="4" id="KW-0804">Transcription</keyword>
<dbReference type="FunFam" id="3.40.190.290:FF:000001">
    <property type="entry name" value="Transcriptional regulator, LysR family"/>
    <property type="match status" value="1"/>
</dbReference>
<evidence type="ECO:0000256" key="3">
    <source>
        <dbReference type="ARBA" id="ARBA00023125"/>
    </source>
</evidence>
<proteinExistence type="inferred from homology"/>
<dbReference type="CDD" id="cd08422">
    <property type="entry name" value="PBP2_CrgA_like"/>
    <property type="match status" value="1"/>
</dbReference>
<organism evidence="7 8">
    <name type="scientific">Vibrio mangrovi</name>
    <dbReference type="NCBI Taxonomy" id="474394"/>
    <lineage>
        <taxon>Bacteria</taxon>
        <taxon>Pseudomonadati</taxon>
        <taxon>Pseudomonadota</taxon>
        <taxon>Gammaproteobacteria</taxon>
        <taxon>Vibrionales</taxon>
        <taxon>Vibrionaceae</taxon>
        <taxon>Vibrio</taxon>
    </lineage>
</organism>